<feature type="region of interest" description="Disordered" evidence="1">
    <location>
        <begin position="93"/>
        <end position="147"/>
    </location>
</feature>
<feature type="compositionally biased region" description="Basic and acidic residues" evidence="1">
    <location>
        <begin position="107"/>
        <end position="126"/>
    </location>
</feature>
<protein>
    <recommendedName>
        <fullName evidence="4">Transposase</fullName>
    </recommendedName>
</protein>
<dbReference type="EMBL" id="JAVIIZ010000027">
    <property type="protein sequence ID" value="MDX8476079.1"/>
    <property type="molecule type" value="Genomic_DNA"/>
</dbReference>
<evidence type="ECO:0000313" key="2">
    <source>
        <dbReference type="EMBL" id="MDX8476079.1"/>
    </source>
</evidence>
<reference evidence="2 3" key="1">
    <citation type="submission" date="2023-08" db="EMBL/GenBank/DDBJ databases">
        <title>Implementing the SeqCode for naming new Mesorhizobium species isolated from Vachellia karroo root nodules.</title>
        <authorList>
            <person name="Van Lill M."/>
        </authorList>
    </citation>
    <scope>NUCLEOTIDE SEQUENCE [LARGE SCALE GENOMIC DNA]</scope>
    <source>
        <strain evidence="2 3">VK23A</strain>
    </source>
</reference>
<organism evidence="2 3">
    <name type="scientific">Mesorhizobium dulcispinae</name>
    <dbReference type="NCBI Taxonomy" id="3072316"/>
    <lineage>
        <taxon>Bacteria</taxon>
        <taxon>Pseudomonadati</taxon>
        <taxon>Pseudomonadota</taxon>
        <taxon>Alphaproteobacteria</taxon>
        <taxon>Hyphomicrobiales</taxon>
        <taxon>Phyllobacteriaceae</taxon>
        <taxon>Mesorhizobium</taxon>
    </lineage>
</organism>
<gene>
    <name evidence="2" type="ORF">RFM27_28780</name>
</gene>
<sequence>MLHIEPYHSSSAAQHKNILTDEFADKRRILWPRRAAATLARMNSAIDVRDTNCDAEAWLAPLIGEVGKAGPKRTTTLDAITVPKKAEIALLPLGNTPMRRSSRRKDPHCTADDAEKFRSGPEKIEQPELAGANGRPDTSRQSKDSES</sequence>
<evidence type="ECO:0000313" key="3">
    <source>
        <dbReference type="Proteomes" id="UP001271780"/>
    </source>
</evidence>
<comment type="caution">
    <text evidence="2">The sequence shown here is derived from an EMBL/GenBank/DDBJ whole genome shotgun (WGS) entry which is preliminary data.</text>
</comment>
<dbReference type="Proteomes" id="UP001271780">
    <property type="component" value="Unassembled WGS sequence"/>
</dbReference>
<name>A0ABU4XR98_9HYPH</name>
<dbReference type="RefSeq" id="WP_320318752.1">
    <property type="nucleotide sequence ID" value="NZ_JAVIIX010000026.1"/>
</dbReference>
<accession>A0ABU4XR98</accession>
<feature type="compositionally biased region" description="Basic and acidic residues" evidence="1">
    <location>
        <begin position="137"/>
        <end position="147"/>
    </location>
</feature>
<keyword evidence="3" id="KW-1185">Reference proteome</keyword>
<evidence type="ECO:0000256" key="1">
    <source>
        <dbReference type="SAM" id="MobiDB-lite"/>
    </source>
</evidence>
<proteinExistence type="predicted"/>
<evidence type="ECO:0008006" key="4">
    <source>
        <dbReference type="Google" id="ProtNLM"/>
    </source>
</evidence>